<evidence type="ECO:0000256" key="1">
    <source>
        <dbReference type="ARBA" id="ARBA00006464"/>
    </source>
</evidence>
<keyword evidence="2" id="KW-1133">Transmembrane helix</keyword>
<feature type="transmembrane region" description="Helical" evidence="2">
    <location>
        <begin position="114"/>
        <end position="134"/>
    </location>
</feature>
<organism evidence="4 5">
    <name type="scientific">Romeriopsis navalis LEGE 11480</name>
    <dbReference type="NCBI Taxonomy" id="2777977"/>
    <lineage>
        <taxon>Bacteria</taxon>
        <taxon>Bacillati</taxon>
        <taxon>Cyanobacteriota</taxon>
        <taxon>Cyanophyceae</taxon>
        <taxon>Leptolyngbyales</taxon>
        <taxon>Leptolyngbyaceae</taxon>
        <taxon>Romeriopsis</taxon>
        <taxon>Romeriopsis navalis</taxon>
    </lineage>
</organism>
<comment type="caution">
    <text evidence="4">The sequence shown here is derived from an EMBL/GenBank/DDBJ whole genome shotgun (WGS) entry which is preliminary data.</text>
</comment>
<evidence type="ECO:0000256" key="2">
    <source>
        <dbReference type="SAM" id="Phobius"/>
    </source>
</evidence>
<feature type="domain" description="Bacterial sugar transferase" evidence="3">
    <location>
        <begin position="108"/>
        <end position="272"/>
    </location>
</feature>
<name>A0A928VNA3_9CYAN</name>
<evidence type="ECO:0000313" key="5">
    <source>
        <dbReference type="Proteomes" id="UP000625316"/>
    </source>
</evidence>
<keyword evidence="4" id="KW-0808">Transferase</keyword>
<dbReference type="EMBL" id="JADEXQ010000017">
    <property type="protein sequence ID" value="MBE9029542.1"/>
    <property type="molecule type" value="Genomic_DNA"/>
</dbReference>
<accession>A0A928VNA3</accession>
<sequence length="276" mass="31897">MHTGFQQLRDLQAEYESCGRYRLLWRGNNLIVRRATSATALYVRELDRAVACLRRSRVTRVKLGRDLGREELLFWADVCAAADCEVFLSLPGDANLPQKRKPLHWWLKCVVDRLVSLGILLLLTPVLVLLAVLLRQASSESLLVRQWQVGARGRLYRAFYFRTQTNAGEPLKMADWMRRYRLDRLPKFLNVLRGEMSIVGACPRRLSDVPSIEPEFRNRLNALPGITGAWMLESRLALKDYDFLDCLDVQYLLSWSLRRDFGYLLLTAPRLLADES</sequence>
<dbReference type="Proteomes" id="UP000625316">
    <property type="component" value="Unassembled WGS sequence"/>
</dbReference>
<dbReference type="PANTHER" id="PTHR30576">
    <property type="entry name" value="COLANIC BIOSYNTHESIS UDP-GLUCOSE LIPID CARRIER TRANSFERASE"/>
    <property type="match status" value="1"/>
</dbReference>
<dbReference type="PANTHER" id="PTHR30576:SF10">
    <property type="entry name" value="SLL5057 PROTEIN"/>
    <property type="match status" value="1"/>
</dbReference>
<evidence type="ECO:0000313" key="4">
    <source>
        <dbReference type="EMBL" id="MBE9029542.1"/>
    </source>
</evidence>
<keyword evidence="2" id="KW-0812">Transmembrane</keyword>
<keyword evidence="5" id="KW-1185">Reference proteome</keyword>
<proteinExistence type="inferred from homology"/>
<protein>
    <submittedName>
        <fullName evidence="4">Sugar transferase</fullName>
    </submittedName>
</protein>
<reference evidence="4" key="1">
    <citation type="submission" date="2020-10" db="EMBL/GenBank/DDBJ databases">
        <authorList>
            <person name="Castelo-Branco R."/>
            <person name="Eusebio N."/>
            <person name="Adriana R."/>
            <person name="Vieira A."/>
            <person name="Brugerolle De Fraissinette N."/>
            <person name="Rezende De Castro R."/>
            <person name="Schneider M.P."/>
            <person name="Vasconcelos V."/>
            <person name="Leao P.N."/>
        </authorList>
    </citation>
    <scope>NUCLEOTIDE SEQUENCE</scope>
    <source>
        <strain evidence="4">LEGE 11480</strain>
    </source>
</reference>
<dbReference type="InterPro" id="IPR003362">
    <property type="entry name" value="Bact_transf"/>
</dbReference>
<keyword evidence="2" id="KW-0472">Membrane</keyword>
<dbReference type="Pfam" id="PF02397">
    <property type="entry name" value="Bac_transf"/>
    <property type="match status" value="1"/>
</dbReference>
<comment type="similarity">
    <text evidence="1">Belongs to the bacterial sugar transferase family.</text>
</comment>
<dbReference type="GO" id="GO:0016780">
    <property type="term" value="F:phosphotransferase activity, for other substituted phosphate groups"/>
    <property type="evidence" value="ECO:0007669"/>
    <property type="project" value="TreeGrafter"/>
</dbReference>
<dbReference type="RefSeq" id="WP_264324360.1">
    <property type="nucleotide sequence ID" value="NZ_JADEXQ010000017.1"/>
</dbReference>
<dbReference type="AlphaFoldDB" id="A0A928VNA3"/>
<gene>
    <name evidence="4" type="ORF">IQ266_07165</name>
</gene>
<evidence type="ECO:0000259" key="3">
    <source>
        <dbReference type="Pfam" id="PF02397"/>
    </source>
</evidence>
<dbReference type="NCBIfam" id="NF045514">
    <property type="entry name" value="glycotran_HepC"/>
    <property type="match status" value="1"/>
</dbReference>